<proteinExistence type="predicted"/>
<dbReference type="EMBL" id="LBWK01000002">
    <property type="protein sequence ID" value="KKR05515.1"/>
    <property type="molecule type" value="Genomic_DNA"/>
</dbReference>
<dbReference type="AlphaFoldDB" id="A0A0G0Q522"/>
<evidence type="ECO:0000313" key="1">
    <source>
        <dbReference type="EMBL" id="KKR05515.1"/>
    </source>
</evidence>
<evidence type="ECO:0000313" key="2">
    <source>
        <dbReference type="Proteomes" id="UP000034799"/>
    </source>
</evidence>
<protein>
    <submittedName>
        <fullName evidence="1">Uncharacterized protein</fullName>
    </submittedName>
</protein>
<sequence>MEFLEDERVTTVIVYGLNGAETQDKGIKVRMNENSGQHYELTMFSDNEGFVADYSNY</sequence>
<reference evidence="1 2" key="1">
    <citation type="journal article" date="2015" name="Nature">
        <title>rRNA introns, odd ribosomes, and small enigmatic genomes across a large radiation of phyla.</title>
        <authorList>
            <person name="Brown C.T."/>
            <person name="Hug L.A."/>
            <person name="Thomas B.C."/>
            <person name="Sharon I."/>
            <person name="Castelle C.J."/>
            <person name="Singh A."/>
            <person name="Wilkins M.J."/>
            <person name="Williams K.H."/>
            <person name="Banfield J.F."/>
        </authorList>
    </citation>
    <scope>NUCLEOTIDE SEQUENCE [LARGE SCALE GENOMIC DNA]</scope>
</reference>
<gene>
    <name evidence="1" type="ORF">UT34_C0002G0022</name>
</gene>
<dbReference type="STRING" id="1619100.UT34_C0002G0022"/>
<accession>A0A0G0Q522</accession>
<organism evidence="1 2">
    <name type="scientific">candidate division WS6 bacterium GW2011_GWF2_39_15</name>
    <dbReference type="NCBI Taxonomy" id="1619100"/>
    <lineage>
        <taxon>Bacteria</taxon>
        <taxon>Candidatus Dojkabacteria</taxon>
    </lineage>
</organism>
<name>A0A0G0Q522_9BACT</name>
<comment type="caution">
    <text evidence="1">The sequence shown here is derived from an EMBL/GenBank/DDBJ whole genome shotgun (WGS) entry which is preliminary data.</text>
</comment>
<dbReference type="Proteomes" id="UP000034799">
    <property type="component" value="Unassembled WGS sequence"/>
</dbReference>